<feature type="compositionally biased region" description="Basic and acidic residues" evidence="1">
    <location>
        <begin position="550"/>
        <end position="562"/>
    </location>
</feature>
<dbReference type="InterPro" id="IPR003961">
    <property type="entry name" value="FN3_dom"/>
</dbReference>
<dbReference type="PROSITE" id="PS50853">
    <property type="entry name" value="FN3"/>
    <property type="match status" value="1"/>
</dbReference>
<protein>
    <recommendedName>
        <fullName evidence="6">Fibronectin type-III domain-containing protein</fullName>
    </recommendedName>
</protein>
<name>A0AAW1SAQ0_9CHLO</name>
<organism evidence="4 5">
    <name type="scientific">Apatococcus lobatus</name>
    <dbReference type="NCBI Taxonomy" id="904363"/>
    <lineage>
        <taxon>Eukaryota</taxon>
        <taxon>Viridiplantae</taxon>
        <taxon>Chlorophyta</taxon>
        <taxon>core chlorophytes</taxon>
        <taxon>Trebouxiophyceae</taxon>
        <taxon>Chlorellales</taxon>
        <taxon>Chlorellaceae</taxon>
        <taxon>Apatococcus</taxon>
    </lineage>
</organism>
<dbReference type="EMBL" id="JALJOS010000002">
    <property type="protein sequence ID" value="KAK9843136.1"/>
    <property type="molecule type" value="Genomic_DNA"/>
</dbReference>
<dbReference type="PROSITE" id="PS50105">
    <property type="entry name" value="SAM_DOMAIN"/>
    <property type="match status" value="1"/>
</dbReference>
<feature type="region of interest" description="Disordered" evidence="1">
    <location>
        <begin position="541"/>
        <end position="563"/>
    </location>
</feature>
<evidence type="ECO:0000313" key="4">
    <source>
        <dbReference type="EMBL" id="KAK9843136.1"/>
    </source>
</evidence>
<dbReference type="AlphaFoldDB" id="A0AAW1SAQ0"/>
<evidence type="ECO:0000259" key="2">
    <source>
        <dbReference type="PROSITE" id="PS50105"/>
    </source>
</evidence>
<dbReference type="CDD" id="cd00063">
    <property type="entry name" value="FN3"/>
    <property type="match status" value="1"/>
</dbReference>
<feature type="domain" description="Fibronectin type-III" evidence="3">
    <location>
        <begin position="126"/>
        <end position="225"/>
    </location>
</feature>
<proteinExistence type="predicted"/>
<keyword evidence="5" id="KW-1185">Reference proteome</keyword>
<dbReference type="SUPFAM" id="SSF47769">
    <property type="entry name" value="SAM/Pointed domain"/>
    <property type="match status" value="1"/>
</dbReference>
<dbReference type="Gene3D" id="1.10.150.50">
    <property type="entry name" value="Transcription Factor, Ets-1"/>
    <property type="match status" value="1"/>
</dbReference>
<feature type="region of interest" description="Disordered" evidence="1">
    <location>
        <begin position="386"/>
        <end position="405"/>
    </location>
</feature>
<feature type="region of interest" description="Disordered" evidence="1">
    <location>
        <begin position="320"/>
        <end position="355"/>
    </location>
</feature>
<reference evidence="4 5" key="1">
    <citation type="journal article" date="2024" name="Nat. Commun.">
        <title>Phylogenomics reveals the evolutionary origins of lichenization in chlorophyte algae.</title>
        <authorList>
            <person name="Puginier C."/>
            <person name="Libourel C."/>
            <person name="Otte J."/>
            <person name="Skaloud P."/>
            <person name="Haon M."/>
            <person name="Grisel S."/>
            <person name="Petersen M."/>
            <person name="Berrin J.G."/>
            <person name="Delaux P.M."/>
            <person name="Dal Grande F."/>
            <person name="Keller J."/>
        </authorList>
    </citation>
    <scope>NUCLEOTIDE SEQUENCE [LARGE SCALE GENOMIC DNA]</scope>
    <source>
        <strain evidence="4 5">SAG 2145</strain>
    </source>
</reference>
<feature type="domain" description="SAM" evidence="2">
    <location>
        <begin position="51"/>
        <end position="119"/>
    </location>
</feature>
<dbReference type="GO" id="GO:0006874">
    <property type="term" value="P:intracellular calcium ion homeostasis"/>
    <property type="evidence" value="ECO:0007669"/>
    <property type="project" value="TreeGrafter"/>
</dbReference>
<evidence type="ECO:0000313" key="5">
    <source>
        <dbReference type="Proteomes" id="UP001438707"/>
    </source>
</evidence>
<dbReference type="Gene3D" id="2.60.40.10">
    <property type="entry name" value="Immunoglobulins"/>
    <property type="match status" value="1"/>
</dbReference>
<dbReference type="InterPro" id="IPR036116">
    <property type="entry name" value="FN3_sf"/>
</dbReference>
<comment type="caution">
    <text evidence="4">The sequence shown here is derived from an EMBL/GenBank/DDBJ whole genome shotgun (WGS) entry which is preliminary data.</text>
</comment>
<dbReference type="PANTHER" id="PTHR15136">
    <property type="entry name" value="STROMAL INTERACTION MOLECULE HOMOLOG"/>
    <property type="match status" value="1"/>
</dbReference>
<sequence>MQYIGKEFGASEFTEQELGAAVQRMESKLDSSDNDVTVSQAEVEVHLRSLLQGRKVADWVSHSLSLPQYADAFRDNSITALDFPLLVLDGGTTLQSDLKVTSQLHRLQLTRAIKRVMLGLGEPPSAPRQLTCQCTACGAVTLSWQAPSQLGHPAMHKYRLARSSSSESAADMASWDAIFDEIDPADISVSNLHVQAGRYQYRLTAWNSYGWSLPVQASNCTVPAAACQNAPPHPLEGQAPLTGIFISILSVVAIGLGAAYLGSQLKGQLSGPAGKGLVSEPITQPANEPPAAAAQLGIPMQPATQPVTRPEWAEATHTLDASPEPLQQADPSRSLDHALETPTDSSVPTSVRKSMSCSHLTGHALQQDRASLQPVYRSLHSLPSAMRAPTEASDAAHEASHVLDQDHRAPLANRPFGLETSPSKQELWLRNPNSYTSLHLDPHQDVEEMDAADLSDIPSANRNGCAFPRCNVRFYGLGLKTMKHTLQKHYCCRCQNLFCHHHTQYSPHGSLGSCGLDSKCICVMCWQEIPPSRQELLNRHNKLHQSSPASKKDKSAEKRSNVPDRLLGQATIMKQAICLADLGHISLKPL</sequence>
<dbReference type="InterPro" id="IPR037608">
    <property type="entry name" value="STIM1/2"/>
</dbReference>
<dbReference type="GO" id="GO:0005509">
    <property type="term" value="F:calcium ion binding"/>
    <property type="evidence" value="ECO:0007669"/>
    <property type="project" value="TreeGrafter"/>
</dbReference>
<dbReference type="InterPro" id="IPR001660">
    <property type="entry name" value="SAM"/>
</dbReference>
<dbReference type="CDD" id="cd09487">
    <property type="entry name" value="SAM_superfamily"/>
    <property type="match status" value="1"/>
</dbReference>
<feature type="compositionally biased region" description="Basic and acidic residues" evidence="1">
    <location>
        <begin position="394"/>
        <end position="405"/>
    </location>
</feature>
<dbReference type="InterPro" id="IPR013761">
    <property type="entry name" value="SAM/pointed_sf"/>
</dbReference>
<dbReference type="GO" id="GO:0005783">
    <property type="term" value="C:endoplasmic reticulum"/>
    <property type="evidence" value="ECO:0007669"/>
    <property type="project" value="TreeGrafter"/>
</dbReference>
<feature type="compositionally biased region" description="Polar residues" evidence="1">
    <location>
        <begin position="342"/>
        <end position="355"/>
    </location>
</feature>
<dbReference type="Proteomes" id="UP001438707">
    <property type="component" value="Unassembled WGS sequence"/>
</dbReference>
<dbReference type="SUPFAM" id="SSF49265">
    <property type="entry name" value="Fibronectin type III"/>
    <property type="match status" value="1"/>
</dbReference>
<dbReference type="GO" id="GO:0002115">
    <property type="term" value="P:store-operated calcium entry"/>
    <property type="evidence" value="ECO:0007669"/>
    <property type="project" value="TreeGrafter"/>
</dbReference>
<accession>A0AAW1SAQ0</accession>
<evidence type="ECO:0008006" key="6">
    <source>
        <dbReference type="Google" id="ProtNLM"/>
    </source>
</evidence>
<evidence type="ECO:0000259" key="3">
    <source>
        <dbReference type="PROSITE" id="PS50853"/>
    </source>
</evidence>
<evidence type="ECO:0000256" key="1">
    <source>
        <dbReference type="SAM" id="MobiDB-lite"/>
    </source>
</evidence>
<dbReference type="GO" id="GO:0005246">
    <property type="term" value="F:calcium channel regulator activity"/>
    <property type="evidence" value="ECO:0007669"/>
    <property type="project" value="InterPro"/>
</dbReference>
<dbReference type="Pfam" id="PF07647">
    <property type="entry name" value="SAM_2"/>
    <property type="match status" value="1"/>
</dbReference>
<dbReference type="PANTHER" id="PTHR15136:SF13">
    <property type="entry name" value="SAM DOMAIN-CONTAINING PROTEIN"/>
    <property type="match status" value="1"/>
</dbReference>
<dbReference type="GO" id="GO:0005886">
    <property type="term" value="C:plasma membrane"/>
    <property type="evidence" value="ECO:0007669"/>
    <property type="project" value="TreeGrafter"/>
</dbReference>
<gene>
    <name evidence="4" type="ORF">WJX74_007591</name>
</gene>
<dbReference type="InterPro" id="IPR013783">
    <property type="entry name" value="Ig-like_fold"/>
</dbReference>